<comment type="caution">
    <text evidence="2">The sequence shown here is derived from an EMBL/GenBank/DDBJ whole genome shotgun (WGS) entry which is preliminary data.</text>
</comment>
<organism evidence="2 3">
    <name type="scientific">Clostridium frigoriphilum</name>
    <dbReference type="NCBI Taxonomy" id="443253"/>
    <lineage>
        <taxon>Bacteria</taxon>
        <taxon>Bacillati</taxon>
        <taxon>Bacillota</taxon>
        <taxon>Clostridia</taxon>
        <taxon>Eubacteriales</taxon>
        <taxon>Clostridiaceae</taxon>
        <taxon>Clostridium</taxon>
    </lineage>
</organism>
<evidence type="ECO:0000313" key="3">
    <source>
        <dbReference type="Proteomes" id="UP001498469"/>
    </source>
</evidence>
<accession>A0ABU7UVQ3</accession>
<reference evidence="2 3" key="1">
    <citation type="submission" date="2023-11" db="EMBL/GenBank/DDBJ databases">
        <title>Draft genome sequence of a psychrophilic Clostridium strain from permafrost water brine.</title>
        <authorList>
            <person name="Shcherbakova V.A."/>
            <person name="Trubitsyn V.E."/>
            <person name="Zakharyuk A.G."/>
        </authorList>
    </citation>
    <scope>NUCLEOTIDE SEQUENCE [LARGE SCALE GENOMIC DNA]</scope>
    <source>
        <strain evidence="2 3">14F</strain>
    </source>
</reference>
<proteinExistence type="predicted"/>
<sequence length="54" mass="6621">MDKALLKLQKEQQEQLSQNQLKYNEEIQEYQSKYKSLLEELEKKKPTPRVKKIR</sequence>
<dbReference type="Proteomes" id="UP001498469">
    <property type="component" value="Unassembled WGS sequence"/>
</dbReference>
<name>A0ABU7UVQ3_9CLOT</name>
<keyword evidence="1" id="KW-0175">Coiled coil</keyword>
<feature type="coiled-coil region" evidence="1">
    <location>
        <begin position="6"/>
        <end position="44"/>
    </location>
</feature>
<dbReference type="RefSeq" id="WP_216255974.1">
    <property type="nucleotide sequence ID" value="NZ_JAZHFS010000072.1"/>
</dbReference>
<dbReference type="EMBL" id="JAZHFS010000072">
    <property type="protein sequence ID" value="MEF2115442.1"/>
    <property type="molecule type" value="Genomic_DNA"/>
</dbReference>
<keyword evidence="3" id="KW-1185">Reference proteome</keyword>
<evidence type="ECO:0000313" key="2">
    <source>
        <dbReference type="EMBL" id="MEF2115442.1"/>
    </source>
</evidence>
<evidence type="ECO:0000256" key="1">
    <source>
        <dbReference type="SAM" id="Coils"/>
    </source>
</evidence>
<gene>
    <name evidence="2" type="ORF">SJI18_24550</name>
</gene>
<protein>
    <submittedName>
        <fullName evidence="2">Uncharacterized protein</fullName>
    </submittedName>
</protein>